<proteinExistence type="predicted"/>
<dbReference type="Proteomes" id="UP000184010">
    <property type="component" value="Unassembled WGS sequence"/>
</dbReference>
<evidence type="ECO:0000313" key="1">
    <source>
        <dbReference type="EMBL" id="SHN77571.1"/>
    </source>
</evidence>
<gene>
    <name evidence="1" type="ORF">SAMN02745215_02905</name>
</gene>
<protein>
    <submittedName>
        <fullName evidence="1">Uncharacterized protein</fullName>
    </submittedName>
</protein>
<dbReference type="RefSeq" id="WP_072773273.1">
    <property type="nucleotide sequence ID" value="NZ_FRDN01000009.1"/>
</dbReference>
<keyword evidence="2" id="KW-1185">Reference proteome</keyword>
<accession>A0A1M7U3F5</accession>
<evidence type="ECO:0000313" key="2">
    <source>
        <dbReference type="Proteomes" id="UP000184010"/>
    </source>
</evidence>
<organism evidence="1 2">
    <name type="scientific">Desulfitobacterium chlororespirans DSM 11544</name>
    <dbReference type="NCBI Taxonomy" id="1121395"/>
    <lineage>
        <taxon>Bacteria</taxon>
        <taxon>Bacillati</taxon>
        <taxon>Bacillota</taxon>
        <taxon>Clostridia</taxon>
        <taxon>Eubacteriales</taxon>
        <taxon>Desulfitobacteriaceae</taxon>
        <taxon>Desulfitobacterium</taxon>
    </lineage>
</organism>
<name>A0A1M7U3F5_9FIRM</name>
<reference evidence="2" key="1">
    <citation type="submission" date="2016-12" db="EMBL/GenBank/DDBJ databases">
        <authorList>
            <person name="Varghese N."/>
            <person name="Submissions S."/>
        </authorList>
    </citation>
    <scope>NUCLEOTIDE SEQUENCE [LARGE SCALE GENOMIC DNA]</scope>
    <source>
        <strain evidence="2">DSM 11544</strain>
    </source>
</reference>
<dbReference type="EMBL" id="FRDN01000009">
    <property type="protein sequence ID" value="SHN77571.1"/>
    <property type="molecule type" value="Genomic_DNA"/>
</dbReference>
<dbReference type="AlphaFoldDB" id="A0A1M7U3F5"/>
<sequence length="84" mass="9847">MKVKIVVEETLTYIDEIIIIQPETMSDEELEQIIKRVEKQCREASDVAYVLESRYGLKVVERTDNFPESPDRSEIEITDIEEVE</sequence>
<dbReference type="STRING" id="1121395.SAMN02745215_02905"/>